<sequence>MNTGQGMIKRMARPLKLEKTKMINVDQSAETGPSKYQSLDDATMMTRKRVALNMNRRFPRLFRLSKNESENEQAKRDESH</sequence>
<organism evidence="1 2">
    <name type="scientific">Penicillium antarcticum</name>
    <dbReference type="NCBI Taxonomy" id="416450"/>
    <lineage>
        <taxon>Eukaryota</taxon>
        <taxon>Fungi</taxon>
        <taxon>Dikarya</taxon>
        <taxon>Ascomycota</taxon>
        <taxon>Pezizomycotina</taxon>
        <taxon>Eurotiomycetes</taxon>
        <taxon>Eurotiomycetidae</taxon>
        <taxon>Eurotiales</taxon>
        <taxon>Aspergillaceae</taxon>
        <taxon>Penicillium</taxon>
    </lineage>
</organism>
<gene>
    <name evidence="1" type="ORF">PENANT_c001G02238</name>
</gene>
<name>A0A1V6QN55_9EURO</name>
<reference evidence="2" key="1">
    <citation type="journal article" date="2017" name="Nat. Microbiol.">
        <title>Global analysis of biosynthetic gene clusters reveals vast potential of secondary metabolite production in Penicillium species.</title>
        <authorList>
            <person name="Nielsen J.C."/>
            <person name="Grijseels S."/>
            <person name="Prigent S."/>
            <person name="Ji B."/>
            <person name="Dainat J."/>
            <person name="Nielsen K.F."/>
            <person name="Frisvad J.C."/>
            <person name="Workman M."/>
            <person name="Nielsen J."/>
        </authorList>
    </citation>
    <scope>NUCLEOTIDE SEQUENCE [LARGE SCALE GENOMIC DNA]</scope>
    <source>
        <strain evidence="2">IBT 31811</strain>
    </source>
</reference>
<dbReference type="EMBL" id="MDYN01000001">
    <property type="protein sequence ID" value="OQD90653.1"/>
    <property type="molecule type" value="Genomic_DNA"/>
</dbReference>
<dbReference type="Proteomes" id="UP000191672">
    <property type="component" value="Unassembled WGS sequence"/>
</dbReference>
<comment type="caution">
    <text evidence="1">The sequence shown here is derived from an EMBL/GenBank/DDBJ whole genome shotgun (WGS) entry which is preliminary data.</text>
</comment>
<accession>A0A1V6QN55</accession>
<evidence type="ECO:0000313" key="1">
    <source>
        <dbReference type="EMBL" id="OQD90653.1"/>
    </source>
</evidence>
<evidence type="ECO:0000313" key="2">
    <source>
        <dbReference type="Proteomes" id="UP000191672"/>
    </source>
</evidence>
<protein>
    <submittedName>
        <fullName evidence="1">Uncharacterized protein</fullName>
    </submittedName>
</protein>
<proteinExistence type="predicted"/>
<keyword evidence="2" id="KW-1185">Reference proteome</keyword>
<dbReference type="AlphaFoldDB" id="A0A1V6QN55"/>